<evidence type="ECO:0008006" key="9">
    <source>
        <dbReference type="Google" id="ProtNLM"/>
    </source>
</evidence>
<feature type="transmembrane region" description="Helical" evidence="6">
    <location>
        <begin position="32"/>
        <end position="63"/>
    </location>
</feature>
<organism evidence="7 8">
    <name type="scientific">Adineta ricciae</name>
    <name type="common">Rotifer</name>
    <dbReference type="NCBI Taxonomy" id="249248"/>
    <lineage>
        <taxon>Eukaryota</taxon>
        <taxon>Metazoa</taxon>
        <taxon>Spiralia</taxon>
        <taxon>Gnathifera</taxon>
        <taxon>Rotifera</taxon>
        <taxon>Eurotatoria</taxon>
        <taxon>Bdelloidea</taxon>
        <taxon>Adinetida</taxon>
        <taxon>Adinetidae</taxon>
        <taxon>Adineta</taxon>
    </lineage>
</organism>
<comment type="caution">
    <text evidence="7">The sequence shown here is derived from an EMBL/GenBank/DDBJ whole genome shotgun (WGS) entry which is preliminary data.</text>
</comment>
<evidence type="ECO:0000256" key="5">
    <source>
        <dbReference type="ARBA" id="ARBA00023136"/>
    </source>
</evidence>
<feature type="transmembrane region" description="Helical" evidence="6">
    <location>
        <begin position="219"/>
        <end position="239"/>
    </location>
</feature>
<dbReference type="PANTHER" id="PTHR30213:SF0">
    <property type="entry name" value="UPF0761 MEMBRANE PROTEIN YIHY"/>
    <property type="match status" value="1"/>
</dbReference>
<evidence type="ECO:0000256" key="6">
    <source>
        <dbReference type="SAM" id="Phobius"/>
    </source>
</evidence>
<keyword evidence="2" id="KW-1003">Cell membrane</keyword>
<proteinExistence type="predicted"/>
<dbReference type="OrthoDB" id="10045876at2759"/>
<dbReference type="InterPro" id="IPR017039">
    <property type="entry name" value="Virul_fac_BrkB"/>
</dbReference>
<dbReference type="PIRSF" id="PIRSF035875">
    <property type="entry name" value="RNase_BN"/>
    <property type="match status" value="1"/>
</dbReference>
<evidence type="ECO:0000313" key="7">
    <source>
        <dbReference type="EMBL" id="CAF1177763.1"/>
    </source>
</evidence>
<comment type="subcellular location">
    <subcellularLocation>
        <location evidence="1">Cell membrane</location>
        <topology evidence="1">Multi-pass membrane protein</topology>
    </subcellularLocation>
</comment>
<keyword evidence="5 6" id="KW-0472">Membrane</keyword>
<feature type="transmembrane region" description="Helical" evidence="6">
    <location>
        <begin position="251"/>
        <end position="272"/>
    </location>
</feature>
<dbReference type="PANTHER" id="PTHR30213">
    <property type="entry name" value="INNER MEMBRANE PROTEIN YHJD"/>
    <property type="match status" value="1"/>
</dbReference>
<gene>
    <name evidence="7" type="ORF">EDS130_LOCUS24068</name>
</gene>
<feature type="transmembrane region" description="Helical" evidence="6">
    <location>
        <begin position="183"/>
        <end position="207"/>
    </location>
</feature>
<dbReference type="Pfam" id="PF03631">
    <property type="entry name" value="Virul_fac_BrkB"/>
    <property type="match status" value="1"/>
</dbReference>
<evidence type="ECO:0000256" key="4">
    <source>
        <dbReference type="ARBA" id="ARBA00022989"/>
    </source>
</evidence>
<sequence>MESIVTNTRLFKYAKKETTPFRLFVQKVKHDWSFVFSGMLAFNILLALLPMAITLFGILGLVLDNHPDLRNNIKKKIIDSFPVETRHSIRQIINMAFQKLHRDAGFIFGFGLLFAILGSSRLFVAMDRCLTIIYRVEERKFLRKYLLAIAMLFLFLILIPTMVTASQLPALLLGMIPNFGGRFVVYIFGLLTSLFLSFILFEIIYFIIPNKKMTIKETWCGALAAAIGLQLFMIVFPIYVKNFMASYTGQIGFVVILLIFLFYSAVIFILGAQINAFFFEHIQPLPVSIGTFVSAIADEYRERETREPLNV</sequence>
<keyword evidence="4 6" id="KW-1133">Transmembrane helix</keyword>
<name>A0A814UMV8_ADIRI</name>
<reference evidence="7" key="1">
    <citation type="submission" date="2021-02" db="EMBL/GenBank/DDBJ databases">
        <authorList>
            <person name="Nowell W R."/>
        </authorList>
    </citation>
    <scope>NUCLEOTIDE SEQUENCE</scope>
</reference>
<dbReference type="AlphaFoldDB" id="A0A814UMV8"/>
<evidence type="ECO:0000256" key="2">
    <source>
        <dbReference type="ARBA" id="ARBA00022475"/>
    </source>
</evidence>
<dbReference type="EMBL" id="CAJNOJ010000134">
    <property type="protein sequence ID" value="CAF1177763.1"/>
    <property type="molecule type" value="Genomic_DNA"/>
</dbReference>
<feature type="transmembrane region" description="Helical" evidence="6">
    <location>
        <begin position="104"/>
        <end position="124"/>
    </location>
</feature>
<protein>
    <recommendedName>
        <fullName evidence="9">YihY/virulence factor BrkB family protein</fullName>
    </recommendedName>
</protein>
<feature type="transmembrane region" description="Helical" evidence="6">
    <location>
        <begin position="145"/>
        <end position="163"/>
    </location>
</feature>
<evidence type="ECO:0000313" key="8">
    <source>
        <dbReference type="Proteomes" id="UP000663852"/>
    </source>
</evidence>
<keyword evidence="3 6" id="KW-0812">Transmembrane</keyword>
<dbReference type="Proteomes" id="UP000663852">
    <property type="component" value="Unassembled WGS sequence"/>
</dbReference>
<evidence type="ECO:0000256" key="3">
    <source>
        <dbReference type="ARBA" id="ARBA00022692"/>
    </source>
</evidence>
<accession>A0A814UMV8</accession>
<evidence type="ECO:0000256" key="1">
    <source>
        <dbReference type="ARBA" id="ARBA00004651"/>
    </source>
</evidence>
<dbReference type="GO" id="GO:0005886">
    <property type="term" value="C:plasma membrane"/>
    <property type="evidence" value="ECO:0007669"/>
    <property type="project" value="UniProtKB-SubCell"/>
</dbReference>